<feature type="non-terminal residue" evidence="1">
    <location>
        <position position="1"/>
    </location>
</feature>
<evidence type="ECO:0000313" key="1">
    <source>
        <dbReference type="EMBL" id="SVE52475.1"/>
    </source>
</evidence>
<dbReference type="AlphaFoldDB" id="A0A383E7X9"/>
<organism evidence="1">
    <name type="scientific">marine metagenome</name>
    <dbReference type="NCBI Taxonomy" id="408172"/>
    <lineage>
        <taxon>unclassified sequences</taxon>
        <taxon>metagenomes</taxon>
        <taxon>ecological metagenomes</taxon>
    </lineage>
</organism>
<gene>
    <name evidence="1" type="ORF">METZ01_LOCUS505329</name>
</gene>
<protein>
    <submittedName>
        <fullName evidence="1">Uncharacterized protein</fullName>
    </submittedName>
</protein>
<dbReference type="EMBL" id="UINC01223328">
    <property type="protein sequence ID" value="SVE52475.1"/>
    <property type="molecule type" value="Genomic_DNA"/>
</dbReference>
<accession>A0A383E7X9</accession>
<reference evidence="1" key="1">
    <citation type="submission" date="2018-05" db="EMBL/GenBank/DDBJ databases">
        <authorList>
            <person name="Lanie J.A."/>
            <person name="Ng W.-L."/>
            <person name="Kazmierczak K.M."/>
            <person name="Andrzejewski T.M."/>
            <person name="Davidsen T.M."/>
            <person name="Wayne K.J."/>
            <person name="Tettelin H."/>
            <person name="Glass J.I."/>
            <person name="Rusch D."/>
            <person name="Podicherti R."/>
            <person name="Tsui H.-C.T."/>
            <person name="Winkler M.E."/>
        </authorList>
    </citation>
    <scope>NUCLEOTIDE SEQUENCE</scope>
</reference>
<sequence length="55" mass="6514">VNIYYYVFLLLTLVYSTDYNYSLIDLNPNSATYGATISPEYFEDQVTLHYFGHQY</sequence>
<name>A0A383E7X9_9ZZZZ</name>
<proteinExistence type="predicted"/>